<proteinExistence type="predicted"/>
<dbReference type="Proteomes" id="UP000824162">
    <property type="component" value="Unassembled WGS sequence"/>
</dbReference>
<gene>
    <name evidence="1" type="ORF">H9900_01235</name>
</gene>
<dbReference type="InterPro" id="IPR025480">
    <property type="entry name" value="DUF4330"/>
</dbReference>
<name>A0A9D1TLS3_9FIRM</name>
<sequence>MKAKFNVMDFVIIVAVVLVIAAAAYFFVSTTGASVGGSSAASQSVKATIEIEFADKEEYLTQLPKAGDSVTIGVRDKMPATVVDVRVEPAEKMSYDLVDGSASWQEIPERYDIYVVMEADAVDAGDTIRINDSAIRVGDANAVRAMGWAGYGYVTRLDVSE</sequence>
<dbReference type="EMBL" id="DXIJ01000024">
    <property type="protein sequence ID" value="HIV85414.1"/>
    <property type="molecule type" value="Genomic_DNA"/>
</dbReference>
<accession>A0A9D1TLS3</accession>
<reference evidence="1" key="2">
    <citation type="submission" date="2021-04" db="EMBL/GenBank/DDBJ databases">
        <authorList>
            <person name="Gilroy R."/>
        </authorList>
    </citation>
    <scope>NUCLEOTIDE SEQUENCE</scope>
    <source>
        <strain evidence="1">5790</strain>
    </source>
</reference>
<dbReference type="AlphaFoldDB" id="A0A9D1TLS3"/>
<protein>
    <submittedName>
        <fullName evidence="1">DUF4330 domain-containing protein</fullName>
    </submittedName>
</protein>
<dbReference type="Pfam" id="PF14221">
    <property type="entry name" value="DUF4330"/>
    <property type="match status" value="1"/>
</dbReference>
<evidence type="ECO:0000313" key="2">
    <source>
        <dbReference type="Proteomes" id="UP000824162"/>
    </source>
</evidence>
<organism evidence="1 2">
    <name type="scientific">Candidatus Monoglobus merdigallinarum</name>
    <dbReference type="NCBI Taxonomy" id="2838698"/>
    <lineage>
        <taxon>Bacteria</taxon>
        <taxon>Bacillati</taxon>
        <taxon>Bacillota</taxon>
        <taxon>Clostridia</taxon>
        <taxon>Monoglobales</taxon>
        <taxon>Monoglobaceae</taxon>
        <taxon>Monoglobus</taxon>
    </lineage>
</organism>
<reference evidence="1" key="1">
    <citation type="journal article" date="2021" name="PeerJ">
        <title>Extensive microbial diversity within the chicken gut microbiome revealed by metagenomics and culture.</title>
        <authorList>
            <person name="Gilroy R."/>
            <person name="Ravi A."/>
            <person name="Getino M."/>
            <person name="Pursley I."/>
            <person name="Horton D.L."/>
            <person name="Alikhan N.F."/>
            <person name="Baker D."/>
            <person name="Gharbi K."/>
            <person name="Hall N."/>
            <person name="Watson M."/>
            <person name="Adriaenssens E.M."/>
            <person name="Foster-Nyarko E."/>
            <person name="Jarju S."/>
            <person name="Secka A."/>
            <person name="Antonio M."/>
            <person name="Oren A."/>
            <person name="Chaudhuri R.R."/>
            <person name="La Ragione R."/>
            <person name="Hildebrand F."/>
            <person name="Pallen M.J."/>
        </authorList>
    </citation>
    <scope>NUCLEOTIDE SEQUENCE</scope>
    <source>
        <strain evidence="1">5790</strain>
    </source>
</reference>
<comment type="caution">
    <text evidence="1">The sequence shown here is derived from an EMBL/GenBank/DDBJ whole genome shotgun (WGS) entry which is preliminary data.</text>
</comment>
<evidence type="ECO:0000313" key="1">
    <source>
        <dbReference type="EMBL" id="HIV85414.1"/>
    </source>
</evidence>